<evidence type="ECO:0000313" key="8">
    <source>
        <dbReference type="Proteomes" id="UP000000442"/>
    </source>
</evidence>
<dbReference type="SUPFAM" id="SSF46689">
    <property type="entry name" value="Homeodomain-like"/>
    <property type="match status" value="1"/>
</dbReference>
<dbReference type="GO" id="GO:0006355">
    <property type="term" value="P:regulation of DNA-templated transcription"/>
    <property type="evidence" value="ECO:0007669"/>
    <property type="project" value="InterPro"/>
</dbReference>
<dbReference type="EMBL" id="CP001087">
    <property type="protein sequence ID" value="ACN14576.1"/>
    <property type="molecule type" value="Genomic_DNA"/>
</dbReference>
<dbReference type="CDD" id="cd00009">
    <property type="entry name" value="AAA"/>
    <property type="match status" value="1"/>
</dbReference>
<dbReference type="KEGG" id="dat:HRM2_14670"/>
<evidence type="ECO:0000256" key="4">
    <source>
        <dbReference type="ARBA" id="ARBA00023125"/>
    </source>
</evidence>
<keyword evidence="2" id="KW-0067">ATP-binding</keyword>
<keyword evidence="8" id="KW-1185">Reference proteome</keyword>
<dbReference type="PROSITE" id="PS50045">
    <property type="entry name" value="SIGMA54_INTERACT_4"/>
    <property type="match status" value="1"/>
</dbReference>
<dbReference type="PANTHER" id="PTHR32071">
    <property type="entry name" value="TRANSCRIPTIONAL REGULATORY PROTEIN"/>
    <property type="match status" value="1"/>
</dbReference>
<dbReference type="PROSITE" id="PS00688">
    <property type="entry name" value="SIGMA54_INTERACT_3"/>
    <property type="match status" value="1"/>
</dbReference>
<keyword evidence="5" id="KW-0804">Transcription</keyword>
<dbReference type="InterPro" id="IPR027417">
    <property type="entry name" value="P-loop_NTPase"/>
</dbReference>
<dbReference type="InterPro" id="IPR002078">
    <property type="entry name" value="Sigma_54_int"/>
</dbReference>
<dbReference type="Pfam" id="PF00158">
    <property type="entry name" value="Sigma54_activat"/>
    <property type="match status" value="1"/>
</dbReference>
<dbReference type="InterPro" id="IPR002197">
    <property type="entry name" value="HTH_Fis"/>
</dbReference>
<evidence type="ECO:0000313" key="7">
    <source>
        <dbReference type="EMBL" id="ACN14576.1"/>
    </source>
</evidence>
<dbReference type="InterPro" id="IPR009057">
    <property type="entry name" value="Homeodomain-like_sf"/>
</dbReference>
<dbReference type="PROSITE" id="PS00676">
    <property type="entry name" value="SIGMA54_INTERACT_2"/>
    <property type="match status" value="1"/>
</dbReference>
<sequence>MDMKNVLTCWIGSADLNACKGNEGAGSGPVGQAVASRTYDEVCLISDWKPEKTNAYKKWIETAGNIPVRLYPKKLSGPTVFSEIYESVVKVVTDILDRHGKDTDLTFHISPGTSQMAAVWIILSKTLFPNAELIESSIEQGVNTVSFPFELSAEFIPNLLRPADRRLELLSRGLPPESPEFSQIIHKSPIMQRVIAKAQHVAVRSVPVLIEGESGTGKELFARAIHNASPRKDKPFITVNCGAIPADLVESQLFGHVKGAFTGAEKAQKGYFEEADKGSLFLDEIGELPLLSQVKLLRTLQEGEVVRVGTATPVKIDVRIIAATNRSLIDEIHEGRFRSDLFYRLAVAILKIPPLRERSGDLSFLVDHFVAQVNTDSKNEPGYKDKKISPDAKNLMFQHSWPGNVRELLNTIQRAAIWSFDSTINREDIEDALIPLGTSNPSDILNRPVGGDFKIEDMMEVVAKHYIEKALKEANGKKGKAAELVGLSSYQTLGNWMKKYNIN</sequence>
<name>C0Q9L2_DESAH</name>
<proteinExistence type="predicted"/>
<keyword evidence="1" id="KW-0547">Nucleotide-binding</keyword>
<dbReference type="InterPro" id="IPR025662">
    <property type="entry name" value="Sigma_54_int_dom_ATP-bd_1"/>
</dbReference>
<dbReference type="PROSITE" id="PS00675">
    <property type="entry name" value="SIGMA54_INTERACT_1"/>
    <property type="match status" value="1"/>
</dbReference>
<evidence type="ECO:0000256" key="5">
    <source>
        <dbReference type="ARBA" id="ARBA00023163"/>
    </source>
</evidence>
<dbReference type="InterPro" id="IPR025944">
    <property type="entry name" value="Sigma_54_int_dom_CS"/>
</dbReference>
<dbReference type="GO" id="GO:0043565">
    <property type="term" value="F:sequence-specific DNA binding"/>
    <property type="evidence" value="ECO:0007669"/>
    <property type="project" value="InterPro"/>
</dbReference>
<dbReference type="Gene3D" id="1.10.10.60">
    <property type="entry name" value="Homeodomain-like"/>
    <property type="match status" value="1"/>
</dbReference>
<dbReference type="eggNOG" id="COG3829">
    <property type="taxonomic scope" value="Bacteria"/>
</dbReference>
<dbReference type="Pfam" id="PF25601">
    <property type="entry name" value="AAA_lid_14"/>
    <property type="match status" value="1"/>
</dbReference>
<dbReference type="Gene3D" id="1.10.8.60">
    <property type="match status" value="1"/>
</dbReference>
<dbReference type="InterPro" id="IPR058031">
    <property type="entry name" value="AAA_lid_NorR"/>
</dbReference>
<accession>C0Q9L2</accession>
<dbReference type="SUPFAM" id="SSF52540">
    <property type="entry name" value="P-loop containing nucleoside triphosphate hydrolases"/>
    <property type="match status" value="1"/>
</dbReference>
<dbReference type="GO" id="GO:0005524">
    <property type="term" value="F:ATP binding"/>
    <property type="evidence" value="ECO:0007669"/>
    <property type="project" value="UniProtKB-KW"/>
</dbReference>
<dbReference type="STRING" id="177437.HRM2_14670"/>
<keyword evidence="3" id="KW-0805">Transcription regulation</keyword>
<dbReference type="FunFam" id="3.40.50.300:FF:000006">
    <property type="entry name" value="DNA-binding transcriptional regulator NtrC"/>
    <property type="match status" value="1"/>
</dbReference>
<keyword evidence="4" id="KW-0238">DNA-binding</keyword>
<dbReference type="HOGENOM" id="CLU_000445_136_0_7"/>
<dbReference type="InterPro" id="IPR003593">
    <property type="entry name" value="AAA+_ATPase"/>
</dbReference>
<evidence type="ECO:0000256" key="3">
    <source>
        <dbReference type="ARBA" id="ARBA00023015"/>
    </source>
</evidence>
<dbReference type="Pfam" id="PF02954">
    <property type="entry name" value="HTH_8"/>
    <property type="match status" value="1"/>
</dbReference>
<dbReference type="PANTHER" id="PTHR32071:SF121">
    <property type="entry name" value="SIGMA L-DEPENDENT TRANSCRIPTIONAL REGULATOR YQIR-RELATED"/>
    <property type="match status" value="1"/>
</dbReference>
<evidence type="ECO:0000256" key="1">
    <source>
        <dbReference type="ARBA" id="ARBA00022741"/>
    </source>
</evidence>
<evidence type="ECO:0000259" key="6">
    <source>
        <dbReference type="PROSITE" id="PS50045"/>
    </source>
</evidence>
<reference evidence="7 8" key="1">
    <citation type="journal article" date="2009" name="Environ. Microbiol.">
        <title>Genome sequence of Desulfobacterium autotrophicum HRM2, a marine sulfate reducer oxidizing organic carbon completely to carbon dioxide.</title>
        <authorList>
            <person name="Strittmatter A.W."/>
            <person name="Liesegang H."/>
            <person name="Rabus R."/>
            <person name="Decker I."/>
            <person name="Amann J."/>
            <person name="Andres S."/>
            <person name="Henne A."/>
            <person name="Fricke W.F."/>
            <person name="Martinez-Arias R."/>
            <person name="Bartels D."/>
            <person name="Goesmann A."/>
            <person name="Krause L."/>
            <person name="Puehler A."/>
            <person name="Klenk H.P."/>
            <person name="Richter M."/>
            <person name="Schuler M."/>
            <person name="Gloeckner F.O."/>
            <person name="Meyerdierks A."/>
            <person name="Gottschalk G."/>
            <person name="Amann R."/>
        </authorList>
    </citation>
    <scope>NUCLEOTIDE SEQUENCE [LARGE SCALE GENOMIC DNA]</scope>
    <source>
        <strain evidence="8">ATCC 43914 / DSM 3382 / HRM2</strain>
    </source>
</reference>
<protein>
    <submittedName>
        <fullName evidence="7">Sigma-54 dependent transcriptional regulator</fullName>
    </submittedName>
</protein>
<evidence type="ECO:0000256" key="2">
    <source>
        <dbReference type="ARBA" id="ARBA00022840"/>
    </source>
</evidence>
<organism evidence="7 8">
    <name type="scientific">Desulforapulum autotrophicum (strain ATCC 43914 / DSM 3382 / VKM B-1955 / HRM2)</name>
    <name type="common">Desulfobacterium autotrophicum</name>
    <dbReference type="NCBI Taxonomy" id="177437"/>
    <lineage>
        <taxon>Bacteria</taxon>
        <taxon>Pseudomonadati</taxon>
        <taxon>Thermodesulfobacteriota</taxon>
        <taxon>Desulfobacteria</taxon>
        <taxon>Desulfobacterales</taxon>
        <taxon>Desulfobacteraceae</taxon>
        <taxon>Desulforapulum</taxon>
    </lineage>
</organism>
<dbReference type="InterPro" id="IPR025943">
    <property type="entry name" value="Sigma_54_int_dom_ATP-bd_2"/>
</dbReference>
<dbReference type="Proteomes" id="UP000000442">
    <property type="component" value="Chromosome"/>
</dbReference>
<dbReference type="SMART" id="SM00382">
    <property type="entry name" value="AAA"/>
    <property type="match status" value="1"/>
</dbReference>
<dbReference type="Gene3D" id="3.40.50.300">
    <property type="entry name" value="P-loop containing nucleotide triphosphate hydrolases"/>
    <property type="match status" value="1"/>
</dbReference>
<feature type="domain" description="Sigma-54 factor interaction" evidence="6">
    <location>
        <begin position="184"/>
        <end position="417"/>
    </location>
</feature>
<dbReference type="AlphaFoldDB" id="C0Q9L2"/>
<gene>
    <name evidence="7" type="ordered locus">HRM2_14670</name>
</gene>